<sequence>MFCISNAGMIIFQLFGIFRENVPLGSADLTNEFLKGKNECHCFNNEKTTITKWFCQPESSESLLTTLLRLPPFPDPKPLDVGCVEANCRLSYDFGTLKIVSLVMIALTAKCSFSSLNKNSIYVSLIFSIHLYLAYHLFLIYQHLIFYHGVDIMGG</sequence>
<gene>
    <name evidence="2" type="ORF">BpHYR1_002913</name>
</gene>
<keyword evidence="3" id="KW-1185">Reference proteome</keyword>
<feature type="transmembrane region" description="Helical" evidence="1">
    <location>
        <begin position="121"/>
        <end position="141"/>
    </location>
</feature>
<accession>A0A3M7QYC8</accession>
<name>A0A3M7QYC8_BRAPC</name>
<reference evidence="2 3" key="1">
    <citation type="journal article" date="2018" name="Sci. Rep.">
        <title>Genomic signatures of local adaptation to the degree of environmental predictability in rotifers.</title>
        <authorList>
            <person name="Franch-Gras L."/>
            <person name="Hahn C."/>
            <person name="Garcia-Roger E.M."/>
            <person name="Carmona M.J."/>
            <person name="Serra M."/>
            <person name="Gomez A."/>
        </authorList>
    </citation>
    <scope>NUCLEOTIDE SEQUENCE [LARGE SCALE GENOMIC DNA]</scope>
    <source>
        <strain evidence="2">HYR1</strain>
    </source>
</reference>
<keyword evidence="1" id="KW-0472">Membrane</keyword>
<proteinExistence type="predicted"/>
<dbReference type="AlphaFoldDB" id="A0A3M7QYC8"/>
<evidence type="ECO:0000256" key="1">
    <source>
        <dbReference type="SAM" id="Phobius"/>
    </source>
</evidence>
<comment type="caution">
    <text evidence="2">The sequence shown here is derived from an EMBL/GenBank/DDBJ whole genome shotgun (WGS) entry which is preliminary data.</text>
</comment>
<evidence type="ECO:0000313" key="2">
    <source>
        <dbReference type="EMBL" id="RNA16111.1"/>
    </source>
</evidence>
<dbReference type="EMBL" id="REGN01004810">
    <property type="protein sequence ID" value="RNA16111.1"/>
    <property type="molecule type" value="Genomic_DNA"/>
</dbReference>
<keyword evidence="1" id="KW-0812">Transmembrane</keyword>
<protein>
    <submittedName>
        <fullName evidence="2">Uncharacterized protein</fullName>
    </submittedName>
</protein>
<dbReference type="Proteomes" id="UP000276133">
    <property type="component" value="Unassembled WGS sequence"/>
</dbReference>
<organism evidence="2 3">
    <name type="scientific">Brachionus plicatilis</name>
    <name type="common">Marine rotifer</name>
    <name type="synonym">Brachionus muelleri</name>
    <dbReference type="NCBI Taxonomy" id="10195"/>
    <lineage>
        <taxon>Eukaryota</taxon>
        <taxon>Metazoa</taxon>
        <taxon>Spiralia</taxon>
        <taxon>Gnathifera</taxon>
        <taxon>Rotifera</taxon>
        <taxon>Eurotatoria</taxon>
        <taxon>Monogononta</taxon>
        <taxon>Pseudotrocha</taxon>
        <taxon>Ploima</taxon>
        <taxon>Brachionidae</taxon>
        <taxon>Brachionus</taxon>
    </lineage>
</organism>
<evidence type="ECO:0000313" key="3">
    <source>
        <dbReference type="Proteomes" id="UP000276133"/>
    </source>
</evidence>
<keyword evidence="1" id="KW-1133">Transmembrane helix</keyword>